<name>A0A1M6LXP1_9BACE</name>
<dbReference type="EMBL" id="FQZN01000057">
    <property type="protein sequence ID" value="SHJ75945.1"/>
    <property type="molecule type" value="Genomic_DNA"/>
</dbReference>
<dbReference type="Pfam" id="PF03466">
    <property type="entry name" value="LysR_substrate"/>
    <property type="match status" value="1"/>
</dbReference>
<evidence type="ECO:0000256" key="4">
    <source>
        <dbReference type="ARBA" id="ARBA00023163"/>
    </source>
</evidence>
<organism evidence="6 7">
    <name type="scientific">Bacteroides stercorirosoris</name>
    <dbReference type="NCBI Taxonomy" id="871324"/>
    <lineage>
        <taxon>Bacteria</taxon>
        <taxon>Pseudomonadati</taxon>
        <taxon>Bacteroidota</taxon>
        <taxon>Bacteroidia</taxon>
        <taxon>Bacteroidales</taxon>
        <taxon>Bacteroidaceae</taxon>
        <taxon>Bacteroides</taxon>
    </lineage>
</organism>
<dbReference type="InterPro" id="IPR050950">
    <property type="entry name" value="HTH-type_LysR_regulators"/>
</dbReference>
<dbReference type="eggNOG" id="COG0583">
    <property type="taxonomic scope" value="Bacteria"/>
</dbReference>
<proteinExistence type="inferred from homology"/>
<dbReference type="PROSITE" id="PS50931">
    <property type="entry name" value="HTH_LYSR"/>
    <property type="match status" value="1"/>
</dbReference>
<protein>
    <submittedName>
        <fullName evidence="6">LysR family transcriptional regulator, hydrogen peroxide-inducible genes activator</fullName>
    </submittedName>
</protein>
<accession>A0A1M6LXP1</accession>
<dbReference type="Gene3D" id="3.40.190.10">
    <property type="entry name" value="Periplasmic binding protein-like II"/>
    <property type="match status" value="2"/>
</dbReference>
<evidence type="ECO:0000256" key="2">
    <source>
        <dbReference type="ARBA" id="ARBA00023015"/>
    </source>
</evidence>
<dbReference type="InterPro" id="IPR036390">
    <property type="entry name" value="WH_DNA-bd_sf"/>
</dbReference>
<dbReference type="CDD" id="cd08411">
    <property type="entry name" value="PBP2_OxyR"/>
    <property type="match status" value="1"/>
</dbReference>
<evidence type="ECO:0000259" key="5">
    <source>
        <dbReference type="PROSITE" id="PS50931"/>
    </source>
</evidence>
<dbReference type="PRINTS" id="PR00039">
    <property type="entry name" value="HTHLYSR"/>
</dbReference>
<dbReference type="GO" id="GO:0003677">
    <property type="term" value="F:DNA binding"/>
    <property type="evidence" value="ECO:0007669"/>
    <property type="project" value="UniProtKB-KW"/>
</dbReference>
<evidence type="ECO:0000256" key="1">
    <source>
        <dbReference type="ARBA" id="ARBA00009437"/>
    </source>
</evidence>
<reference evidence="7" key="1">
    <citation type="submission" date="2016-11" db="EMBL/GenBank/DDBJ databases">
        <authorList>
            <person name="Varghese N."/>
            <person name="Submissions S."/>
        </authorList>
    </citation>
    <scope>NUCLEOTIDE SEQUENCE [LARGE SCALE GENOMIC DNA]</scope>
    <source>
        <strain evidence="7">DSM 26884</strain>
    </source>
</reference>
<dbReference type="InterPro" id="IPR000847">
    <property type="entry name" value="LysR_HTH_N"/>
</dbReference>
<dbReference type="GO" id="GO:0005829">
    <property type="term" value="C:cytosol"/>
    <property type="evidence" value="ECO:0007669"/>
    <property type="project" value="TreeGrafter"/>
</dbReference>
<dbReference type="InterPro" id="IPR005119">
    <property type="entry name" value="LysR_subst-bd"/>
</dbReference>
<dbReference type="Pfam" id="PF00126">
    <property type="entry name" value="HTH_1"/>
    <property type="match status" value="1"/>
</dbReference>
<feature type="domain" description="HTH lysR-type" evidence="5">
    <location>
        <begin position="51"/>
        <end position="108"/>
    </location>
</feature>
<dbReference type="FunFam" id="1.10.10.10:FF:000001">
    <property type="entry name" value="LysR family transcriptional regulator"/>
    <property type="match status" value="1"/>
</dbReference>
<keyword evidence="7" id="KW-1185">Reference proteome</keyword>
<keyword evidence="3" id="KW-0238">DNA-binding</keyword>
<evidence type="ECO:0000313" key="6">
    <source>
        <dbReference type="EMBL" id="SHJ75945.1"/>
    </source>
</evidence>
<dbReference type="PANTHER" id="PTHR30419:SF29">
    <property type="entry name" value="LYSR-FAMILY TRANSCRIPTIONAL REGULATOR"/>
    <property type="match status" value="1"/>
</dbReference>
<dbReference type="Proteomes" id="UP000184192">
    <property type="component" value="Unassembled WGS sequence"/>
</dbReference>
<dbReference type="PANTHER" id="PTHR30419">
    <property type="entry name" value="HTH-TYPE TRANSCRIPTIONAL REGULATOR YBHD"/>
    <property type="match status" value="1"/>
</dbReference>
<sequence length="358" mass="41504">MQKQTCPIMPRYDFLCFCCKDKGEINACQTDNFYLCIDRIYITRSNPLFIMTLQQLEYILAVDQFRHFAKAAEHCRVTQPTLSAMIQKLEDELETKIFDRSQQPICPTPVGRLIVEQAQVVLSQADRIKDIIEEEKHSLSGVFKLGILPTIAPYLLPRFFPQLMKKYPQLDIRVTEMKTKDIKQALLKGDIDAGIIATLPEKDEFRQTPLFYEQFYAYIARESDLFNNNIIRTSDLNDEQLWMLDEGHCFRDQLVRFCHMKAAQASQIAYRLGSMETFMRMVESGKGVTFIPELAIDQLNDTQKELVRPFAIPTPTRQIILITCEHFIRTTLLEVLTKEIQASVPREMLSLRATQVMV</sequence>
<dbReference type="SUPFAM" id="SSF46785">
    <property type="entry name" value="Winged helix' DNA-binding domain"/>
    <property type="match status" value="1"/>
</dbReference>
<keyword evidence="2" id="KW-0805">Transcription regulation</keyword>
<dbReference type="SUPFAM" id="SSF53850">
    <property type="entry name" value="Periplasmic binding protein-like II"/>
    <property type="match status" value="1"/>
</dbReference>
<keyword evidence="4" id="KW-0804">Transcription</keyword>
<dbReference type="InterPro" id="IPR036388">
    <property type="entry name" value="WH-like_DNA-bd_sf"/>
</dbReference>
<gene>
    <name evidence="6" type="ORF">SAMN05444350_15714</name>
</gene>
<dbReference type="AlphaFoldDB" id="A0A1M6LXP1"/>
<comment type="similarity">
    <text evidence="1">Belongs to the LysR transcriptional regulatory family.</text>
</comment>
<evidence type="ECO:0000256" key="3">
    <source>
        <dbReference type="ARBA" id="ARBA00023125"/>
    </source>
</evidence>
<evidence type="ECO:0000313" key="7">
    <source>
        <dbReference type="Proteomes" id="UP000184192"/>
    </source>
</evidence>
<dbReference type="Gene3D" id="1.10.10.10">
    <property type="entry name" value="Winged helix-like DNA-binding domain superfamily/Winged helix DNA-binding domain"/>
    <property type="match status" value="1"/>
</dbReference>
<dbReference type="GO" id="GO:0003700">
    <property type="term" value="F:DNA-binding transcription factor activity"/>
    <property type="evidence" value="ECO:0007669"/>
    <property type="project" value="InterPro"/>
</dbReference>